<dbReference type="EMBL" id="JAUUTY010000006">
    <property type="protein sequence ID" value="KAK1615147.1"/>
    <property type="molecule type" value="Genomic_DNA"/>
</dbReference>
<proteinExistence type="predicted"/>
<evidence type="ECO:0000256" key="3">
    <source>
        <dbReference type="SAM" id="MobiDB-lite"/>
    </source>
</evidence>
<dbReference type="SUPFAM" id="SSF53271">
    <property type="entry name" value="PRTase-like"/>
    <property type="match status" value="1"/>
</dbReference>
<keyword evidence="2" id="KW-0315">Glutamine amidotransferase</keyword>
<dbReference type="GO" id="GO:0016740">
    <property type="term" value="F:transferase activity"/>
    <property type="evidence" value="ECO:0007669"/>
    <property type="project" value="UniProtKB-KW"/>
</dbReference>
<dbReference type="InterPro" id="IPR029057">
    <property type="entry name" value="PRTase-like"/>
</dbReference>
<protein>
    <submittedName>
        <fullName evidence="5">Uncharacterized protein</fullName>
    </submittedName>
</protein>
<reference evidence="5" key="1">
    <citation type="submission" date="2023-07" db="EMBL/GenBank/DDBJ databases">
        <title>A chromosome-level genome assembly of Lolium multiflorum.</title>
        <authorList>
            <person name="Chen Y."/>
            <person name="Copetti D."/>
            <person name="Kolliker R."/>
            <person name="Studer B."/>
        </authorList>
    </citation>
    <scope>NUCLEOTIDE SEQUENCE</scope>
    <source>
        <strain evidence="5">02402/16</strain>
        <tissue evidence="5">Leaf</tissue>
    </source>
</reference>
<dbReference type="Gene3D" id="3.40.50.2020">
    <property type="match status" value="1"/>
</dbReference>
<name>A0AAD8R7G8_LOLMU</name>
<dbReference type="PANTHER" id="PTHR11907">
    <property type="entry name" value="AMIDOPHOSPHORIBOSYLTRANSFERASE"/>
    <property type="match status" value="1"/>
</dbReference>
<organism evidence="5 6">
    <name type="scientific">Lolium multiflorum</name>
    <name type="common">Italian ryegrass</name>
    <name type="synonym">Lolium perenne subsp. multiflorum</name>
    <dbReference type="NCBI Taxonomy" id="4521"/>
    <lineage>
        <taxon>Eukaryota</taxon>
        <taxon>Viridiplantae</taxon>
        <taxon>Streptophyta</taxon>
        <taxon>Embryophyta</taxon>
        <taxon>Tracheophyta</taxon>
        <taxon>Spermatophyta</taxon>
        <taxon>Magnoliopsida</taxon>
        <taxon>Liliopsida</taxon>
        <taxon>Poales</taxon>
        <taxon>Poaceae</taxon>
        <taxon>BOP clade</taxon>
        <taxon>Pooideae</taxon>
        <taxon>Poodae</taxon>
        <taxon>Poeae</taxon>
        <taxon>Poeae Chloroplast Group 2 (Poeae type)</taxon>
        <taxon>Loliodinae</taxon>
        <taxon>Loliinae</taxon>
        <taxon>Lolium</taxon>
    </lineage>
</organism>
<accession>A0AAD8R7G8</accession>
<comment type="caution">
    <text evidence="5">The sequence shown here is derived from an EMBL/GenBank/DDBJ whole genome shotgun (WGS) entry which is preliminary data.</text>
</comment>
<dbReference type="Gene3D" id="3.60.20.10">
    <property type="entry name" value="Glutamine Phosphoribosylpyrophosphate, subunit 1, domain 1"/>
    <property type="match status" value="1"/>
</dbReference>
<feature type="compositionally biased region" description="Basic and acidic residues" evidence="3">
    <location>
        <begin position="68"/>
        <end position="78"/>
    </location>
</feature>
<feature type="region of interest" description="Disordered" evidence="3">
    <location>
        <begin position="50"/>
        <end position="93"/>
    </location>
</feature>
<gene>
    <name evidence="4" type="ORF">QYE76_020656</name>
    <name evidence="5" type="ORF">QYE76_020664</name>
</gene>
<evidence type="ECO:0000313" key="5">
    <source>
        <dbReference type="EMBL" id="KAK1615147.1"/>
    </source>
</evidence>
<dbReference type="AlphaFoldDB" id="A0AAD8R7G8"/>
<evidence type="ECO:0000313" key="6">
    <source>
        <dbReference type="Proteomes" id="UP001231189"/>
    </source>
</evidence>
<evidence type="ECO:0000313" key="4">
    <source>
        <dbReference type="EMBL" id="KAK1615139.1"/>
    </source>
</evidence>
<evidence type="ECO:0000256" key="1">
    <source>
        <dbReference type="ARBA" id="ARBA00022679"/>
    </source>
</evidence>
<evidence type="ECO:0000256" key="2">
    <source>
        <dbReference type="ARBA" id="ARBA00022962"/>
    </source>
</evidence>
<keyword evidence="1" id="KW-0808">Transferase</keyword>
<keyword evidence="6" id="KW-1185">Reference proteome</keyword>
<dbReference type="InterPro" id="IPR029055">
    <property type="entry name" value="Ntn_hydrolases_N"/>
</dbReference>
<dbReference type="EMBL" id="JAUUTY010000006">
    <property type="protein sequence ID" value="KAK1615139.1"/>
    <property type="molecule type" value="Genomic_DNA"/>
</dbReference>
<sequence length="217" mass="23680">MMARRGFHRALLSLPKRCRSLGGLPRGTRIGARVPAGPHPVELQRPHLLLADAGHPRPRREAQAAPRARLDRRQDRGGGGRLPGARPADTTPSKIVQLLRSAGAREVHMRIASPPVVGSCLYIINNSSDGELIPNQMGLDGARQLIGSDSLLSSRSTCCTVYTARRQGTTASDACFSRKYPLMPTLTKLSIEFDEEDRMTLWLSAVLALAWVDLAEM</sequence>
<dbReference type="Proteomes" id="UP001231189">
    <property type="component" value="Unassembled WGS sequence"/>
</dbReference>